<accession>A0A9Q1JSK6</accession>
<feature type="coiled-coil region" evidence="1">
    <location>
        <begin position="54"/>
        <end position="81"/>
    </location>
</feature>
<keyword evidence="3" id="KW-1185">Reference proteome</keyword>
<dbReference type="AlphaFoldDB" id="A0A9Q1JSK6"/>
<keyword evidence="1" id="KW-0175">Coiled coil</keyword>
<comment type="caution">
    <text evidence="2">The sequence shown here is derived from an EMBL/GenBank/DDBJ whole genome shotgun (WGS) entry which is preliminary data.</text>
</comment>
<protein>
    <submittedName>
        <fullName evidence="2">Uncharacterized protein</fullName>
    </submittedName>
</protein>
<dbReference type="Proteomes" id="UP001153076">
    <property type="component" value="Unassembled WGS sequence"/>
</dbReference>
<reference evidence="2" key="1">
    <citation type="submission" date="2022-04" db="EMBL/GenBank/DDBJ databases">
        <title>Carnegiea gigantea Genome sequencing and assembly v2.</title>
        <authorList>
            <person name="Copetti D."/>
            <person name="Sanderson M.J."/>
            <person name="Burquez A."/>
            <person name="Wojciechowski M.F."/>
        </authorList>
    </citation>
    <scope>NUCLEOTIDE SEQUENCE</scope>
    <source>
        <strain evidence="2">SGP5-SGP5p</strain>
        <tissue evidence="2">Aerial part</tissue>
    </source>
</reference>
<dbReference type="EMBL" id="JAKOGI010000816">
    <property type="protein sequence ID" value="KAJ8430206.1"/>
    <property type="molecule type" value="Genomic_DNA"/>
</dbReference>
<dbReference type="Gene3D" id="3.40.30.10">
    <property type="entry name" value="Glutaredoxin"/>
    <property type="match status" value="1"/>
</dbReference>
<organism evidence="2 3">
    <name type="scientific">Carnegiea gigantea</name>
    <dbReference type="NCBI Taxonomy" id="171969"/>
    <lineage>
        <taxon>Eukaryota</taxon>
        <taxon>Viridiplantae</taxon>
        <taxon>Streptophyta</taxon>
        <taxon>Embryophyta</taxon>
        <taxon>Tracheophyta</taxon>
        <taxon>Spermatophyta</taxon>
        <taxon>Magnoliopsida</taxon>
        <taxon>eudicotyledons</taxon>
        <taxon>Gunneridae</taxon>
        <taxon>Pentapetalae</taxon>
        <taxon>Caryophyllales</taxon>
        <taxon>Cactineae</taxon>
        <taxon>Cactaceae</taxon>
        <taxon>Cactoideae</taxon>
        <taxon>Echinocereeae</taxon>
        <taxon>Carnegiea</taxon>
    </lineage>
</organism>
<dbReference type="SUPFAM" id="SSF52833">
    <property type="entry name" value="Thioredoxin-like"/>
    <property type="match status" value="1"/>
</dbReference>
<evidence type="ECO:0000313" key="3">
    <source>
        <dbReference type="Proteomes" id="UP001153076"/>
    </source>
</evidence>
<evidence type="ECO:0000256" key="1">
    <source>
        <dbReference type="SAM" id="Coils"/>
    </source>
</evidence>
<name>A0A9Q1JSK6_9CARY</name>
<evidence type="ECO:0000313" key="2">
    <source>
        <dbReference type="EMBL" id="KAJ8430206.1"/>
    </source>
</evidence>
<dbReference type="InterPro" id="IPR036249">
    <property type="entry name" value="Thioredoxin-like_sf"/>
</dbReference>
<gene>
    <name evidence="2" type="ORF">Cgig2_006714</name>
</gene>
<sequence length="233" mass="26539">MVESEGDSNYKRKRSRVDNICFRIAELEKAKNAKILKMMFEVMCKIFFSEAESVEAKYDEVEFAEAKFDDTEAEFDEAAKELKYGENAINSFGLVNFLELSALQNWYKLRGLEIIGFPCYQFDSNKPNNLGHEFEAAFTIFEEACVKLFLIKGVEIKWNFEKVLIGKDGKITGSSQHGLLCLRLTIKSTKYAKEFSEGLGGGICNTIQYILKRPDTYASYNLNGLISFPITIL</sequence>
<proteinExistence type="predicted"/>